<feature type="transmembrane region" description="Helical" evidence="1">
    <location>
        <begin position="104"/>
        <end position="122"/>
    </location>
</feature>
<evidence type="ECO:0008006" key="4">
    <source>
        <dbReference type="Google" id="ProtNLM"/>
    </source>
</evidence>
<protein>
    <recommendedName>
        <fullName evidence="4">DUF4267 domain-containing protein</fullName>
    </recommendedName>
</protein>
<keyword evidence="1" id="KW-0812">Transmembrane</keyword>
<keyword evidence="3" id="KW-1185">Reference proteome</keyword>
<keyword evidence="1" id="KW-0472">Membrane</keyword>
<dbReference type="Proteomes" id="UP000320338">
    <property type="component" value="Unassembled WGS sequence"/>
</dbReference>
<gene>
    <name evidence="2" type="ORF">PHY01_24360</name>
</gene>
<name>A0A4Y3WMR1_9PSEU</name>
<sequence length="124" mass="12191">MAAMSRQDTAATALAALRTGIGVGAWVAPSPAARMFGLRVDGNTEAVLMARLFAVRDVALAYATLGTTGPARRTVLHAGIACDVLDAAAALLAARRGGIPRGSAALVAAVALAAAATGAVAARP</sequence>
<dbReference type="AlphaFoldDB" id="A0A4Y3WMR1"/>
<proteinExistence type="predicted"/>
<evidence type="ECO:0000313" key="3">
    <source>
        <dbReference type="Proteomes" id="UP000320338"/>
    </source>
</evidence>
<organism evidence="2 3">
    <name type="scientific">Pseudonocardia hydrocarbonoxydans</name>
    <dbReference type="NCBI Taxonomy" id="76726"/>
    <lineage>
        <taxon>Bacteria</taxon>
        <taxon>Bacillati</taxon>
        <taxon>Actinomycetota</taxon>
        <taxon>Actinomycetes</taxon>
        <taxon>Pseudonocardiales</taxon>
        <taxon>Pseudonocardiaceae</taxon>
        <taxon>Pseudonocardia</taxon>
    </lineage>
</organism>
<evidence type="ECO:0000256" key="1">
    <source>
        <dbReference type="SAM" id="Phobius"/>
    </source>
</evidence>
<dbReference type="EMBL" id="BJNG01000017">
    <property type="protein sequence ID" value="GEC20153.1"/>
    <property type="molecule type" value="Genomic_DNA"/>
</dbReference>
<accession>A0A4Y3WMR1</accession>
<comment type="caution">
    <text evidence="2">The sequence shown here is derived from an EMBL/GenBank/DDBJ whole genome shotgun (WGS) entry which is preliminary data.</text>
</comment>
<evidence type="ECO:0000313" key="2">
    <source>
        <dbReference type="EMBL" id="GEC20153.1"/>
    </source>
</evidence>
<keyword evidence="1" id="KW-1133">Transmembrane helix</keyword>
<reference evidence="2 3" key="1">
    <citation type="submission" date="2019-06" db="EMBL/GenBank/DDBJ databases">
        <title>Whole genome shotgun sequence of Pseudonocardia hydrocarbonoxydans NBRC 14498.</title>
        <authorList>
            <person name="Hosoyama A."/>
            <person name="Uohara A."/>
            <person name="Ohji S."/>
            <person name="Ichikawa N."/>
        </authorList>
    </citation>
    <scope>NUCLEOTIDE SEQUENCE [LARGE SCALE GENOMIC DNA]</scope>
    <source>
        <strain evidence="2 3">NBRC 14498</strain>
    </source>
</reference>